<protein>
    <submittedName>
        <fullName evidence="2">EIF-2-alpha kinase activator GCN1</fullName>
    </submittedName>
</protein>
<feature type="compositionally biased region" description="Basic and acidic residues" evidence="1">
    <location>
        <begin position="407"/>
        <end position="417"/>
    </location>
</feature>
<keyword evidence="2" id="KW-0418">Kinase</keyword>
<accession>A0AAE0GCJ9</accession>
<feature type="compositionally biased region" description="Low complexity" evidence="1">
    <location>
        <begin position="386"/>
        <end position="405"/>
    </location>
</feature>
<dbReference type="Proteomes" id="UP001190700">
    <property type="component" value="Unassembled WGS sequence"/>
</dbReference>
<evidence type="ECO:0000313" key="3">
    <source>
        <dbReference type="Proteomes" id="UP001190700"/>
    </source>
</evidence>
<dbReference type="EMBL" id="LGRX02007224">
    <property type="protein sequence ID" value="KAK3275445.1"/>
    <property type="molecule type" value="Genomic_DNA"/>
</dbReference>
<evidence type="ECO:0000256" key="1">
    <source>
        <dbReference type="SAM" id="MobiDB-lite"/>
    </source>
</evidence>
<organism evidence="2 3">
    <name type="scientific">Cymbomonas tetramitiformis</name>
    <dbReference type="NCBI Taxonomy" id="36881"/>
    <lineage>
        <taxon>Eukaryota</taxon>
        <taxon>Viridiplantae</taxon>
        <taxon>Chlorophyta</taxon>
        <taxon>Pyramimonadophyceae</taxon>
        <taxon>Pyramimonadales</taxon>
        <taxon>Pyramimonadaceae</taxon>
        <taxon>Cymbomonas</taxon>
    </lineage>
</organism>
<feature type="region of interest" description="Disordered" evidence="1">
    <location>
        <begin position="378"/>
        <end position="444"/>
    </location>
</feature>
<keyword evidence="2" id="KW-0808">Transferase</keyword>
<dbReference type="GO" id="GO:0016301">
    <property type="term" value="F:kinase activity"/>
    <property type="evidence" value="ECO:0007669"/>
    <property type="project" value="UniProtKB-KW"/>
</dbReference>
<gene>
    <name evidence="2" type="ORF">CYMTET_16426</name>
</gene>
<comment type="caution">
    <text evidence="2">The sequence shown here is derived from an EMBL/GenBank/DDBJ whole genome shotgun (WGS) entry which is preliminary data.</text>
</comment>
<reference evidence="2 3" key="1">
    <citation type="journal article" date="2015" name="Genome Biol. Evol.">
        <title>Comparative Genomics of a Bacterivorous Green Alga Reveals Evolutionary Causalities and Consequences of Phago-Mixotrophic Mode of Nutrition.</title>
        <authorList>
            <person name="Burns J.A."/>
            <person name="Paasch A."/>
            <person name="Narechania A."/>
            <person name="Kim E."/>
        </authorList>
    </citation>
    <scope>NUCLEOTIDE SEQUENCE [LARGE SCALE GENOMIC DNA]</scope>
    <source>
        <strain evidence="2 3">PLY_AMNH</strain>
    </source>
</reference>
<name>A0AAE0GCJ9_9CHLO</name>
<dbReference type="AlphaFoldDB" id="A0AAE0GCJ9"/>
<sequence length="503" mass="53453">MRHQQPQFTGDGSEGCAQEPEGLRRAHLRCLFGALANQELALQAMSVVESSVQFIKTGVAKPSQRVEGLLSFAILVRLAAVDTKAESAITKEKFWSAVLGTDSQFLAPSAVAKYAAADCAILSALLEDLLLQQPTQVDKVKGGFTTLGRVASQLLLSPVSEIRIAAKGALGRCLSSPSPDIQHGLVDGFEYWVDAQEEANKVLVEDPEPYASIPPPRFAQALLNLNLVNPRTVPPELAPKLALLSHHECVAGVVKNPAHVWDALFAHICGQQVEYTVTLSAADTCSLFLGEKGLRSGRVAVRRAAMSALRSLACALPETLSPQFMSAAEACFDTTAHDALSDLDIKIFNTHPTQLAVSASEMMDMDDGATMVVKASKGDDLDAMPAPKAAAKAPTKAPAKSSSGKGKVGDKKGDKKVVTGLRPSQAEAAGLKGSKASPPSSPLSHFAKPSFLGMLLPGAVHTPHARNWSHGSVPCDPTRFPRKPFRLQCRAFFGNPQLVNADY</sequence>
<keyword evidence="3" id="KW-1185">Reference proteome</keyword>
<evidence type="ECO:0000313" key="2">
    <source>
        <dbReference type="EMBL" id="KAK3275445.1"/>
    </source>
</evidence>
<proteinExistence type="predicted"/>